<feature type="binding site" evidence="12">
    <location>
        <position position="192"/>
    </location>
    <ligand>
        <name>Mg(2+)</name>
        <dbReference type="ChEBI" id="CHEBI:18420"/>
    </ligand>
</feature>
<dbReference type="eggNOG" id="COG3231">
    <property type="taxonomic scope" value="Bacteria"/>
</dbReference>
<dbReference type="GO" id="GO:0008910">
    <property type="term" value="F:kanamycin kinase activity"/>
    <property type="evidence" value="ECO:0007669"/>
    <property type="project" value="UniProtKB-EC"/>
</dbReference>
<evidence type="ECO:0000256" key="7">
    <source>
        <dbReference type="ARBA" id="ARBA00022840"/>
    </source>
</evidence>
<dbReference type="InterPro" id="IPR002575">
    <property type="entry name" value="Aminoglycoside_PTrfase"/>
</dbReference>
<comment type="catalytic activity">
    <reaction evidence="9">
        <text>kanamycin A + ATP = kanamycin 3'-phosphate + ADP + H(+)</text>
        <dbReference type="Rhea" id="RHEA:24256"/>
        <dbReference type="ChEBI" id="CHEBI:15378"/>
        <dbReference type="ChEBI" id="CHEBI:30616"/>
        <dbReference type="ChEBI" id="CHEBI:57909"/>
        <dbReference type="ChEBI" id="CHEBI:58214"/>
        <dbReference type="ChEBI" id="CHEBI:456216"/>
        <dbReference type="EC" id="2.7.1.95"/>
    </reaction>
</comment>
<keyword evidence="12" id="KW-0479">Metal-binding</keyword>
<gene>
    <name evidence="14" type="ORF">RG1141_CH16900</name>
</gene>
<evidence type="ECO:0000256" key="11">
    <source>
        <dbReference type="PIRSR" id="PIRSR000706-1"/>
    </source>
</evidence>
<dbReference type="GO" id="GO:0046677">
    <property type="term" value="P:response to antibiotic"/>
    <property type="evidence" value="ECO:0007669"/>
    <property type="project" value="UniProtKB-KW"/>
</dbReference>
<dbReference type="InterPro" id="IPR024165">
    <property type="entry name" value="Kan/Strep_kinase"/>
</dbReference>
<dbReference type="HOGENOM" id="CLU_073027_0_1_5"/>
<dbReference type="InterPro" id="IPR011009">
    <property type="entry name" value="Kinase-like_dom_sf"/>
</dbReference>
<dbReference type="Gene3D" id="3.90.1200.10">
    <property type="match status" value="1"/>
</dbReference>
<feature type="binding site" evidence="12">
    <location>
        <position position="205"/>
    </location>
    <ligand>
        <name>Mg(2+)</name>
        <dbReference type="ChEBI" id="CHEBI:18420"/>
    </ligand>
</feature>
<dbReference type="KEGG" id="ngl:RG1141_CH16900"/>
<proteinExistence type="inferred from homology"/>
<feature type="active site" description="Proton acceptor" evidence="11">
    <location>
        <position position="187"/>
    </location>
</feature>
<comment type="similarity">
    <text evidence="1 10">Belongs to the aminoglycoside phosphotransferase family.</text>
</comment>
<dbReference type="SUPFAM" id="SSF56112">
    <property type="entry name" value="Protein kinase-like (PK-like)"/>
    <property type="match status" value="1"/>
</dbReference>
<evidence type="ECO:0000259" key="13">
    <source>
        <dbReference type="Pfam" id="PF01636"/>
    </source>
</evidence>
<dbReference type="EMBL" id="HG938355">
    <property type="protein sequence ID" value="CDN54033.1"/>
    <property type="molecule type" value="Genomic_DNA"/>
</dbReference>
<evidence type="ECO:0000313" key="14">
    <source>
        <dbReference type="EMBL" id="CDN54033.1"/>
    </source>
</evidence>
<name>A0A068T6C6_NEOGA</name>
<keyword evidence="12" id="KW-0460">Magnesium</keyword>
<evidence type="ECO:0000256" key="2">
    <source>
        <dbReference type="ARBA" id="ARBA00012193"/>
    </source>
</evidence>
<keyword evidence="4 10" id="KW-0808">Transferase</keyword>
<dbReference type="EC" id="2.7.1.95" evidence="2"/>
<dbReference type="NCBIfam" id="NF033068">
    <property type="entry name" value="APH_3p"/>
    <property type="match status" value="1"/>
</dbReference>
<keyword evidence="5 10" id="KW-0547">Nucleotide-binding</keyword>
<organism evidence="14 15">
    <name type="scientific">Neorhizobium galegae bv. officinalis bv. officinalis str. HAMBI 1141</name>
    <dbReference type="NCBI Taxonomy" id="1028801"/>
    <lineage>
        <taxon>Bacteria</taxon>
        <taxon>Pseudomonadati</taxon>
        <taxon>Pseudomonadota</taxon>
        <taxon>Alphaproteobacteria</taxon>
        <taxon>Hyphomicrobiales</taxon>
        <taxon>Rhizobiaceae</taxon>
        <taxon>Rhizobium/Agrobacterium group</taxon>
        <taxon>Neorhizobium</taxon>
    </lineage>
</organism>
<dbReference type="GO" id="GO:0046872">
    <property type="term" value="F:metal ion binding"/>
    <property type="evidence" value="ECO:0007669"/>
    <property type="project" value="UniProtKB-KW"/>
</dbReference>
<evidence type="ECO:0000256" key="9">
    <source>
        <dbReference type="ARBA" id="ARBA00048925"/>
    </source>
</evidence>
<keyword evidence="7 10" id="KW-0067">ATP-binding</keyword>
<dbReference type="PIRSF" id="PIRSF000706">
    <property type="entry name" value="Kanamycin_kin"/>
    <property type="match status" value="1"/>
</dbReference>
<dbReference type="AlphaFoldDB" id="A0A068T6C6"/>
<dbReference type="Gene3D" id="3.30.200.20">
    <property type="entry name" value="Phosphorylase Kinase, domain 1"/>
    <property type="match status" value="1"/>
</dbReference>
<evidence type="ECO:0000256" key="5">
    <source>
        <dbReference type="ARBA" id="ARBA00022741"/>
    </source>
</evidence>
<protein>
    <recommendedName>
        <fullName evidence="3">Aminoglycoside 3'-phosphotransferase</fullName>
        <ecNumber evidence="2">2.7.1.95</ecNumber>
    </recommendedName>
</protein>
<evidence type="ECO:0000256" key="6">
    <source>
        <dbReference type="ARBA" id="ARBA00022777"/>
    </source>
</evidence>
<dbReference type="CDD" id="cd05150">
    <property type="entry name" value="APH"/>
    <property type="match status" value="1"/>
</dbReference>
<dbReference type="RefSeq" id="WP_038542852.1">
    <property type="nucleotide sequence ID" value="NZ_HG938355.1"/>
</dbReference>
<dbReference type="GO" id="GO:0005524">
    <property type="term" value="F:ATP binding"/>
    <property type="evidence" value="ECO:0007669"/>
    <property type="project" value="UniProtKB-KW"/>
</dbReference>
<dbReference type="PATRIC" id="fig|1028801.3.peg.1711"/>
<evidence type="ECO:0000256" key="12">
    <source>
        <dbReference type="PIRSR" id="PIRSR000706-2"/>
    </source>
</evidence>
<evidence type="ECO:0000256" key="3">
    <source>
        <dbReference type="ARBA" id="ARBA00017903"/>
    </source>
</evidence>
<accession>A0A068T6C6</accession>
<evidence type="ECO:0000256" key="10">
    <source>
        <dbReference type="PIRNR" id="PIRNR000706"/>
    </source>
</evidence>
<dbReference type="Pfam" id="PF01636">
    <property type="entry name" value="APH"/>
    <property type="match status" value="1"/>
</dbReference>
<evidence type="ECO:0000313" key="15">
    <source>
        <dbReference type="Proteomes" id="UP000028186"/>
    </source>
</evidence>
<dbReference type="Proteomes" id="UP000028186">
    <property type="component" value="Chromosome I"/>
</dbReference>
<evidence type="ECO:0000256" key="4">
    <source>
        <dbReference type="ARBA" id="ARBA00022679"/>
    </source>
</evidence>
<evidence type="ECO:0000256" key="8">
    <source>
        <dbReference type="ARBA" id="ARBA00023251"/>
    </source>
</evidence>
<keyword evidence="8 10" id="KW-0046">Antibiotic resistance</keyword>
<feature type="domain" description="Aminoglycoside phosphotransferase" evidence="13">
    <location>
        <begin position="26"/>
        <end position="252"/>
    </location>
</feature>
<keyword evidence="6 10" id="KW-0418">Kinase</keyword>
<reference evidence="15" key="1">
    <citation type="journal article" date="2014" name="BMC Genomics">
        <title>Genome sequencing of two Neorhizobium galegae strains reveals a noeT gene responsible for the unusual acetylation of the nodulation factors.</title>
        <authorList>
            <person name="Osterman J."/>
            <person name="Marsh J."/>
            <person name="Laine P.K."/>
            <person name="Zeng Z."/>
            <person name="Alatalo E."/>
            <person name="Sullivan J.T."/>
            <person name="Young J.P."/>
            <person name="Thomas-Oates J."/>
            <person name="Paulin L."/>
            <person name="Lindstrom K."/>
        </authorList>
    </citation>
    <scope>NUCLEOTIDE SEQUENCE [LARGE SCALE GENOMIC DNA]</scope>
    <source>
        <strain evidence="15">HAMBI 1141</strain>
    </source>
</reference>
<evidence type="ECO:0000256" key="1">
    <source>
        <dbReference type="ARBA" id="ARBA00006219"/>
    </source>
</evidence>
<sequence>MVHSLSQLPEAWRERLGGHAVQDIMIGRSAASVHRLTAADGEVFFVKTEAVSPFADLPGEAARLRWLGTSGIPCPIVIDEITEEARHWLLLSAVPGSNLVEANLPPEDIVEIVAQALHRLHSLEPGSCPFDHRVVARIELARTRVEAGLVDEDDFDAERLGTPIADLIRRLEKGRPAIEDMVVAHGDACLPNLIADRGIFSGFVDCGRLGVSDRYQDLALAQHSIRYNLGSPWDEIFLIRYGGDIDRDCLAWFRLLDEFF</sequence>